<proteinExistence type="predicted"/>
<feature type="coiled-coil region" evidence="1">
    <location>
        <begin position="277"/>
        <end position="358"/>
    </location>
</feature>
<evidence type="ECO:0000313" key="3">
    <source>
        <dbReference type="EMBL" id="CAD8509674.1"/>
    </source>
</evidence>
<accession>A0A7S0I3D3</accession>
<feature type="region of interest" description="Disordered" evidence="2">
    <location>
        <begin position="32"/>
        <end position="67"/>
    </location>
</feature>
<organism evidence="3">
    <name type="scientific">Hanusia phi</name>
    <dbReference type="NCBI Taxonomy" id="3032"/>
    <lineage>
        <taxon>Eukaryota</taxon>
        <taxon>Cryptophyceae</taxon>
        <taxon>Pyrenomonadales</taxon>
        <taxon>Geminigeraceae</taxon>
        <taxon>Hanusia</taxon>
    </lineage>
</organism>
<keyword evidence="1" id="KW-0175">Coiled coil</keyword>
<evidence type="ECO:0000256" key="1">
    <source>
        <dbReference type="SAM" id="Coils"/>
    </source>
</evidence>
<gene>
    <name evidence="3" type="ORF">HPHI1048_LOCUS24320</name>
</gene>
<feature type="region of interest" description="Disordered" evidence="2">
    <location>
        <begin position="163"/>
        <end position="182"/>
    </location>
</feature>
<dbReference type="EMBL" id="HBEO01035837">
    <property type="protein sequence ID" value="CAD8509674.1"/>
    <property type="molecule type" value="Transcribed_RNA"/>
</dbReference>
<reference evidence="3" key="1">
    <citation type="submission" date="2021-01" db="EMBL/GenBank/DDBJ databases">
        <authorList>
            <person name="Corre E."/>
            <person name="Pelletier E."/>
            <person name="Niang G."/>
            <person name="Scheremetjew M."/>
            <person name="Finn R."/>
            <person name="Kale V."/>
            <person name="Holt S."/>
            <person name="Cochrane G."/>
            <person name="Meng A."/>
            <person name="Brown T."/>
            <person name="Cohen L."/>
        </authorList>
    </citation>
    <scope>NUCLEOTIDE SEQUENCE</scope>
    <source>
        <strain evidence="3">CCMP325</strain>
    </source>
</reference>
<protein>
    <submittedName>
        <fullName evidence="3">Uncharacterized protein</fullName>
    </submittedName>
</protein>
<sequence>MHIPPSMAPSSQAEGAWRASKMEGMTLLDASEASRTLAPSRRFPPLTAMAPVPPSLGERTTSQPPMRDMTGSLEPAFSLDRLPAHLLIHHKLGFHRSMGAPVSLSCTPNVLFSGKTIQKLCLSSGSTEATMKSVSSDDNMCNECEYLSDAPTAEILVNDRAESTQSNEKCMQGGSSSNSLQDLAQRKCSPDGRMTEAKDANVMRRYGDADDTQGRPVYFFADDSLQLLATPNESVPAPRHSWNEATDCDELCDDVQEAMMQKCRQFEMERWLAERSLIVEKKERSKLQRENEALKSEVHDLRFRISEAATVLKKVLTLSYFRQLESCKTELQSKDREIEKLKKELEGQQKMNGQLKDALSGYLINF</sequence>
<name>A0A7S0I3D3_9CRYP</name>
<dbReference type="AlphaFoldDB" id="A0A7S0I3D3"/>
<evidence type="ECO:0000256" key="2">
    <source>
        <dbReference type="SAM" id="MobiDB-lite"/>
    </source>
</evidence>